<dbReference type="InterPro" id="IPR026170">
    <property type="entry name" value="FAM173A/B"/>
</dbReference>
<dbReference type="Gene3D" id="3.40.50.150">
    <property type="entry name" value="Vaccinia Virus protein VP39"/>
    <property type="match status" value="1"/>
</dbReference>
<evidence type="ECO:0000313" key="5">
    <source>
        <dbReference type="Proteomes" id="UP000192520"/>
    </source>
</evidence>
<dbReference type="STRING" id="1968527.B5M47_01905"/>
<evidence type="ECO:0000256" key="3">
    <source>
        <dbReference type="ARBA" id="ARBA00022691"/>
    </source>
</evidence>
<dbReference type="Proteomes" id="UP000192520">
    <property type="component" value="Unassembled WGS sequence"/>
</dbReference>
<organism evidence="4 5">
    <name type="scientific">candidate division CPR3 bacterium 4484_211</name>
    <dbReference type="NCBI Taxonomy" id="1968527"/>
    <lineage>
        <taxon>Bacteria</taxon>
        <taxon>Bacteria division CPR3</taxon>
    </lineage>
</organism>
<dbReference type="GO" id="GO:0016279">
    <property type="term" value="F:protein-lysine N-methyltransferase activity"/>
    <property type="evidence" value="ECO:0007669"/>
    <property type="project" value="InterPro"/>
</dbReference>
<protein>
    <recommendedName>
        <fullName evidence="6">DOT1 domain-containing protein</fullName>
    </recommendedName>
</protein>
<gene>
    <name evidence="4" type="ORF">B5M47_01905</name>
</gene>
<dbReference type="PANTHER" id="PTHR13610:SF11">
    <property type="entry name" value="METHYLTRANSFERASE DOMAIN-CONTAINING PROTEIN"/>
    <property type="match status" value="1"/>
</dbReference>
<dbReference type="AlphaFoldDB" id="A0A1W9NYB6"/>
<comment type="caution">
    <text evidence="4">The sequence shown here is derived from an EMBL/GenBank/DDBJ whole genome shotgun (WGS) entry which is preliminary data.</text>
</comment>
<proteinExistence type="predicted"/>
<keyword evidence="2" id="KW-0808">Transferase</keyword>
<accession>A0A1W9NYB6</accession>
<evidence type="ECO:0008006" key="6">
    <source>
        <dbReference type="Google" id="ProtNLM"/>
    </source>
</evidence>
<dbReference type="PANTHER" id="PTHR13610">
    <property type="entry name" value="METHYLTRANSFERASE DOMAIN-CONTAINING PROTEIN"/>
    <property type="match status" value="1"/>
</dbReference>
<keyword evidence="1" id="KW-0489">Methyltransferase</keyword>
<evidence type="ECO:0000256" key="1">
    <source>
        <dbReference type="ARBA" id="ARBA00022603"/>
    </source>
</evidence>
<dbReference type="GO" id="GO:0032259">
    <property type="term" value="P:methylation"/>
    <property type="evidence" value="ECO:0007669"/>
    <property type="project" value="UniProtKB-KW"/>
</dbReference>
<name>A0A1W9NYB6_UNCC3</name>
<evidence type="ECO:0000313" key="4">
    <source>
        <dbReference type="EMBL" id="OQX51104.1"/>
    </source>
</evidence>
<dbReference type="InterPro" id="IPR029063">
    <property type="entry name" value="SAM-dependent_MTases_sf"/>
</dbReference>
<dbReference type="SUPFAM" id="SSF53335">
    <property type="entry name" value="S-adenosyl-L-methionine-dependent methyltransferases"/>
    <property type="match status" value="1"/>
</dbReference>
<keyword evidence="3" id="KW-0949">S-adenosyl-L-methionine</keyword>
<dbReference type="EMBL" id="MZGJ01000008">
    <property type="protein sequence ID" value="OQX51104.1"/>
    <property type="molecule type" value="Genomic_DNA"/>
</dbReference>
<reference evidence="5" key="1">
    <citation type="submission" date="2017-03" db="EMBL/GenBank/DDBJ databases">
        <title>Novel pathways for hydrocarbon cycling and metabolic interdependencies in hydrothermal sediment communities.</title>
        <authorList>
            <person name="Dombrowski N."/>
            <person name="Seitz K."/>
            <person name="Teske A."/>
            <person name="Baker B."/>
        </authorList>
    </citation>
    <scope>NUCLEOTIDE SEQUENCE [LARGE SCALE GENOMIC DNA]</scope>
</reference>
<sequence length="192" mass="22071">MIFLTVLFLFVLIILAVTAIDAFLVIRFLSDIYSDFKGAPFVPVPYGVGRKMLELAGVGPDDVLFDLGCGDGRLLLMAVRDFGARRAVGYEVSPFPYLKALLRAMLWKKARNGRIKIYRRDLFSVDLDQATVVVLYLTEKLLERLKIKLQKELKPGVRIVTARYPINGWREEEKDNSAQFPIWLYRNRNLEK</sequence>
<evidence type="ECO:0000256" key="2">
    <source>
        <dbReference type="ARBA" id="ARBA00022679"/>
    </source>
</evidence>